<dbReference type="Proteomes" id="UP000613512">
    <property type="component" value="Unassembled WGS sequence"/>
</dbReference>
<keyword evidence="10" id="KW-1185">Reference proteome</keyword>
<evidence type="ECO:0000256" key="2">
    <source>
        <dbReference type="ARBA" id="ARBA00007998"/>
    </source>
</evidence>
<keyword evidence="6 8" id="KW-1133">Transmembrane helix</keyword>
<feature type="transmembrane region" description="Helical" evidence="8">
    <location>
        <begin position="35"/>
        <end position="56"/>
    </location>
</feature>
<keyword evidence="4" id="KW-0309">Germination</keyword>
<accession>A0A916S782</accession>
<name>A0A916S782_9BACI</name>
<proteinExistence type="inferred from homology"/>
<evidence type="ECO:0000313" key="10">
    <source>
        <dbReference type="Proteomes" id="UP000613512"/>
    </source>
</evidence>
<comment type="caution">
    <text evidence="9">The sequence shown here is derived from an EMBL/GenBank/DDBJ whole genome shotgun (WGS) entry which is preliminary data.</text>
</comment>
<evidence type="ECO:0000256" key="1">
    <source>
        <dbReference type="ARBA" id="ARBA00004141"/>
    </source>
</evidence>
<dbReference type="Pfam" id="PF03845">
    <property type="entry name" value="Spore_permease"/>
    <property type="match status" value="1"/>
</dbReference>
<reference evidence="9" key="2">
    <citation type="submission" date="2020-09" db="EMBL/GenBank/DDBJ databases">
        <authorList>
            <person name="Sun Q."/>
            <person name="Zhou Y."/>
        </authorList>
    </citation>
    <scope>NUCLEOTIDE SEQUENCE</scope>
    <source>
        <strain evidence="9">CGMCC 1.12408</strain>
    </source>
</reference>
<evidence type="ECO:0000256" key="5">
    <source>
        <dbReference type="ARBA" id="ARBA00022692"/>
    </source>
</evidence>
<feature type="transmembrane region" description="Helical" evidence="8">
    <location>
        <begin position="171"/>
        <end position="187"/>
    </location>
</feature>
<evidence type="ECO:0000256" key="3">
    <source>
        <dbReference type="ARBA" id="ARBA00022448"/>
    </source>
</evidence>
<feature type="transmembrane region" description="Helical" evidence="8">
    <location>
        <begin position="108"/>
        <end position="127"/>
    </location>
</feature>
<comment type="similarity">
    <text evidence="2">Belongs to the amino acid-polyamine-organocation (APC) superfamily. Spore germination protein (SGP) (TC 2.A.3.9) family.</text>
</comment>
<feature type="transmembrane region" description="Helical" evidence="8">
    <location>
        <begin position="76"/>
        <end position="96"/>
    </location>
</feature>
<dbReference type="AlphaFoldDB" id="A0A916S782"/>
<evidence type="ECO:0000313" key="9">
    <source>
        <dbReference type="EMBL" id="GGA87577.1"/>
    </source>
</evidence>
<keyword evidence="3" id="KW-0813">Transport</keyword>
<keyword evidence="5 8" id="KW-0812">Transmembrane</keyword>
<dbReference type="EMBL" id="BMEY01000021">
    <property type="protein sequence ID" value="GGA87577.1"/>
    <property type="molecule type" value="Genomic_DNA"/>
</dbReference>
<feature type="transmembrane region" description="Helical" evidence="8">
    <location>
        <begin position="193"/>
        <end position="211"/>
    </location>
</feature>
<dbReference type="GO" id="GO:0009847">
    <property type="term" value="P:spore germination"/>
    <property type="evidence" value="ECO:0007669"/>
    <property type="project" value="InterPro"/>
</dbReference>
<dbReference type="InterPro" id="IPR004761">
    <property type="entry name" value="Spore_GerAB"/>
</dbReference>
<protein>
    <recommendedName>
        <fullName evidence="11">Spore germination protein</fullName>
    </recommendedName>
</protein>
<dbReference type="PANTHER" id="PTHR34975">
    <property type="entry name" value="SPORE GERMINATION PROTEIN A2"/>
    <property type="match status" value="1"/>
</dbReference>
<sequence>MYFTKTPTIIVYGILMVICAYGAKRGLEQIGSVAWLSFPYIQFSFFVALLLTMGQGNANFLFPIFGPGAWEIVKESSLKLSIFGDFVFLFFIIPYVKNTNVFKKGTWIALFVIVANMVIGMISYVFLFDYTTVMQLNYPFHEVIRTISVGFLANLETFFFPFWIIESIVRFAAYLFLTALLFGHLFHIKHFEYIIPSLATIVVFIGILPETPSDTIFVLREGLLWGASPILFLLPFLIWVIAKVKGVLKNE</sequence>
<feature type="transmembrane region" description="Helical" evidence="8">
    <location>
        <begin position="223"/>
        <end position="242"/>
    </location>
</feature>
<evidence type="ECO:0000256" key="7">
    <source>
        <dbReference type="ARBA" id="ARBA00023136"/>
    </source>
</evidence>
<reference evidence="9" key="1">
    <citation type="journal article" date="2014" name="Int. J. Syst. Evol. Microbiol.">
        <title>Complete genome sequence of Corynebacterium casei LMG S-19264T (=DSM 44701T), isolated from a smear-ripened cheese.</title>
        <authorList>
            <consortium name="US DOE Joint Genome Institute (JGI-PGF)"/>
            <person name="Walter F."/>
            <person name="Albersmeier A."/>
            <person name="Kalinowski J."/>
            <person name="Ruckert C."/>
        </authorList>
    </citation>
    <scope>NUCLEOTIDE SEQUENCE</scope>
    <source>
        <strain evidence="9">CGMCC 1.12408</strain>
    </source>
</reference>
<evidence type="ECO:0008006" key="11">
    <source>
        <dbReference type="Google" id="ProtNLM"/>
    </source>
</evidence>
<keyword evidence="7 8" id="KW-0472">Membrane</keyword>
<organism evidence="9 10">
    <name type="scientific">Ornithinibacillus halotolerans</name>
    <dbReference type="NCBI Taxonomy" id="1274357"/>
    <lineage>
        <taxon>Bacteria</taxon>
        <taxon>Bacillati</taxon>
        <taxon>Bacillota</taxon>
        <taxon>Bacilli</taxon>
        <taxon>Bacillales</taxon>
        <taxon>Bacillaceae</taxon>
        <taxon>Ornithinibacillus</taxon>
    </lineage>
</organism>
<dbReference type="GO" id="GO:0016020">
    <property type="term" value="C:membrane"/>
    <property type="evidence" value="ECO:0007669"/>
    <property type="project" value="UniProtKB-SubCell"/>
</dbReference>
<gene>
    <name evidence="9" type="ORF">GCM10008025_32950</name>
</gene>
<dbReference type="PANTHER" id="PTHR34975:SF2">
    <property type="entry name" value="SPORE GERMINATION PROTEIN A2"/>
    <property type="match status" value="1"/>
</dbReference>
<evidence type="ECO:0000256" key="8">
    <source>
        <dbReference type="SAM" id="Phobius"/>
    </source>
</evidence>
<feature type="transmembrane region" description="Helical" evidence="8">
    <location>
        <begin position="6"/>
        <end position="23"/>
    </location>
</feature>
<evidence type="ECO:0000256" key="6">
    <source>
        <dbReference type="ARBA" id="ARBA00022989"/>
    </source>
</evidence>
<comment type="subcellular location">
    <subcellularLocation>
        <location evidence="1">Membrane</location>
        <topology evidence="1">Multi-pass membrane protein</topology>
    </subcellularLocation>
</comment>
<evidence type="ECO:0000256" key="4">
    <source>
        <dbReference type="ARBA" id="ARBA00022544"/>
    </source>
</evidence>